<reference evidence="1" key="1">
    <citation type="submission" date="2020-11" db="EMBL/GenBank/DDBJ databases">
        <title>Sequencing the genomes of 1000 actinobacteria strains.</title>
        <authorList>
            <person name="Klenk H.-P."/>
        </authorList>
    </citation>
    <scope>NUCLEOTIDE SEQUENCE</scope>
    <source>
        <strain evidence="1">DSM 45356</strain>
    </source>
</reference>
<organism evidence="1 2">
    <name type="scientific">Longispora fulva</name>
    <dbReference type="NCBI Taxonomy" id="619741"/>
    <lineage>
        <taxon>Bacteria</taxon>
        <taxon>Bacillati</taxon>
        <taxon>Actinomycetota</taxon>
        <taxon>Actinomycetes</taxon>
        <taxon>Micromonosporales</taxon>
        <taxon>Micromonosporaceae</taxon>
        <taxon>Longispora</taxon>
    </lineage>
</organism>
<dbReference type="CDD" id="cd07067">
    <property type="entry name" value="HP_PGM_like"/>
    <property type="match status" value="1"/>
</dbReference>
<comment type="caution">
    <text evidence="1">The sequence shown here is derived from an EMBL/GenBank/DDBJ whole genome shotgun (WGS) entry which is preliminary data.</text>
</comment>
<accession>A0A8J7GBJ3</accession>
<keyword evidence="2" id="KW-1185">Reference proteome</keyword>
<proteinExistence type="predicted"/>
<dbReference type="PANTHER" id="PTHR16469:SF27">
    <property type="entry name" value="UBIQUITIN-ASSOCIATED AND SH3 DOMAIN-CONTAINING BA-RELATED"/>
    <property type="match status" value="1"/>
</dbReference>
<protein>
    <submittedName>
        <fullName evidence="1">Putative phosphoglycerate mutase</fullName>
        <ecNumber evidence="1">5.4.2.12</ecNumber>
    </submittedName>
</protein>
<dbReference type="InterPro" id="IPR051710">
    <property type="entry name" value="Phosphatase_SH3-domain"/>
</dbReference>
<dbReference type="Proteomes" id="UP000622552">
    <property type="component" value="Unassembled WGS sequence"/>
</dbReference>
<dbReference type="SUPFAM" id="SSF53254">
    <property type="entry name" value="Phosphoglycerate mutase-like"/>
    <property type="match status" value="1"/>
</dbReference>
<dbReference type="GO" id="GO:0004619">
    <property type="term" value="F:phosphoglycerate mutase activity"/>
    <property type="evidence" value="ECO:0007669"/>
    <property type="project" value="UniProtKB-EC"/>
</dbReference>
<dbReference type="AlphaFoldDB" id="A0A8J7GBJ3"/>
<dbReference type="Gene3D" id="3.40.50.1240">
    <property type="entry name" value="Phosphoglycerate mutase-like"/>
    <property type="match status" value="1"/>
</dbReference>
<dbReference type="InterPro" id="IPR013078">
    <property type="entry name" value="His_Pase_superF_clade-1"/>
</dbReference>
<keyword evidence="1" id="KW-0413">Isomerase</keyword>
<dbReference type="Pfam" id="PF00300">
    <property type="entry name" value="His_Phos_1"/>
    <property type="match status" value="1"/>
</dbReference>
<dbReference type="InterPro" id="IPR029033">
    <property type="entry name" value="His_PPase_superfam"/>
</dbReference>
<dbReference type="PANTHER" id="PTHR16469">
    <property type="entry name" value="UBIQUITIN-ASSOCIATED AND SH3 DOMAIN-CONTAINING BA-RELATED"/>
    <property type="match status" value="1"/>
</dbReference>
<evidence type="ECO:0000313" key="1">
    <source>
        <dbReference type="EMBL" id="MBG6134441.1"/>
    </source>
</evidence>
<gene>
    <name evidence="1" type="ORF">IW245_000635</name>
</gene>
<dbReference type="EC" id="5.4.2.12" evidence="1"/>
<evidence type="ECO:0000313" key="2">
    <source>
        <dbReference type="Proteomes" id="UP000622552"/>
    </source>
</evidence>
<name>A0A8J7GBJ3_9ACTN</name>
<sequence length="190" mass="20491">MVGGPRTCGGLTPLGHEQAARLASRIKGQAADWGRIAVYSSTLRRARETAAPISEQLGVPAATDCGLCTWHTPPYADGMPIAELRRDHSVDGGGVFRPFERDNETWAELVTRVSRTLVDIAARHRGGTVLIVGHAETVAASFGGLGLLGHYYPFEVANVRNAAVTEWVTDDDPAQFPPARWTLVRFNDAS</sequence>
<dbReference type="EMBL" id="JADOUF010000001">
    <property type="protein sequence ID" value="MBG6134441.1"/>
    <property type="molecule type" value="Genomic_DNA"/>
</dbReference>